<evidence type="ECO:0000256" key="2">
    <source>
        <dbReference type="SAM" id="Phobius"/>
    </source>
</evidence>
<dbReference type="Proteomes" id="UP001165060">
    <property type="component" value="Unassembled WGS sequence"/>
</dbReference>
<feature type="transmembrane region" description="Helical" evidence="2">
    <location>
        <begin position="1606"/>
        <end position="1626"/>
    </location>
</feature>
<keyword evidence="5" id="KW-1185">Reference proteome</keyword>
<keyword evidence="2" id="KW-1133">Transmembrane helix</keyword>
<keyword evidence="2" id="KW-0812">Transmembrane</keyword>
<feature type="transmembrane region" description="Helical" evidence="2">
    <location>
        <begin position="1485"/>
        <end position="1506"/>
    </location>
</feature>
<accession>A0ABQ6MF87</accession>
<dbReference type="SUPFAM" id="SSF57184">
    <property type="entry name" value="Growth factor receptor domain"/>
    <property type="match status" value="6"/>
</dbReference>
<reference evidence="4 5" key="1">
    <citation type="journal article" date="2023" name="Commun. Biol.">
        <title>Genome analysis of Parmales, the sister group of diatoms, reveals the evolutionary specialization of diatoms from phago-mixotrophs to photoautotrophs.</title>
        <authorList>
            <person name="Ban H."/>
            <person name="Sato S."/>
            <person name="Yoshikawa S."/>
            <person name="Yamada K."/>
            <person name="Nakamura Y."/>
            <person name="Ichinomiya M."/>
            <person name="Sato N."/>
            <person name="Blanc-Mathieu R."/>
            <person name="Endo H."/>
            <person name="Kuwata A."/>
            <person name="Ogata H."/>
        </authorList>
    </citation>
    <scope>NUCLEOTIDE SEQUENCE [LARGE SCALE GENOMIC DNA]</scope>
</reference>
<evidence type="ECO:0000313" key="5">
    <source>
        <dbReference type="Proteomes" id="UP001165060"/>
    </source>
</evidence>
<keyword evidence="1" id="KW-1015">Disulfide bond</keyword>
<feature type="non-terminal residue" evidence="4">
    <location>
        <position position="1901"/>
    </location>
</feature>
<dbReference type="PANTHER" id="PTHR46967">
    <property type="entry name" value="INSULIN-LIKE GROWTH FACTOR BINDING PROTEIN,N-TERMINAL"/>
    <property type="match status" value="1"/>
</dbReference>
<protein>
    <recommendedName>
        <fullName evidence="3">TNFR-Cys domain-containing protein</fullName>
    </recommendedName>
</protein>
<dbReference type="InterPro" id="IPR009030">
    <property type="entry name" value="Growth_fac_rcpt_cys_sf"/>
</dbReference>
<dbReference type="PROSITE" id="PS50050">
    <property type="entry name" value="TNFR_NGFR_2"/>
    <property type="match status" value="1"/>
</dbReference>
<evidence type="ECO:0000256" key="1">
    <source>
        <dbReference type="PROSITE-ProRule" id="PRU00206"/>
    </source>
</evidence>
<feature type="repeat" description="TNFR-Cys" evidence="1">
    <location>
        <begin position="1275"/>
        <end position="1315"/>
    </location>
</feature>
<dbReference type="InterPro" id="IPR011050">
    <property type="entry name" value="Pectin_lyase_fold/virulence"/>
</dbReference>
<sequence length="1901" mass="195738">LELAGRCLGWPLFGARSTTMASAERRERKGAFRRGGAGGGIFKIMLATTIFTAVALSGLVLVGGDEAAAVESGIGRALEVTNVGQYCSGESWTGSNQYTDCEAGYYCPGSDGYWSCWGSDGQTADLGWPKIECPAGTWSGAGQGSCTGCAAGRYSTVVRATNDGVCQPCGAGERSAAGAPKCIDSALESLFTSEIRAAVDAAAAGAVTLWEAGTGVLAQTWASNGWGYESGFFYGKAGKLQCTDVVAKCTIDAQATSSDERTVLQVEYADGVYLTGLIVRGGYKESGGGLEIVSSTVTITSCEVRDNYTGGAGIYVYESTVDVFGTLFSGNTASNSGDDIYHYGGTVTIHSCPAGYEGSSAAQGGALDTGSDIGTISGPLFSFSGCTVCPAGGYSASPGSDCVACPAGTTLADEATSPLLHDAVEDCDVICPAGTYLSDDAESFSLHDSVEDCTGFCPAGTYLSDEATSAAQHDSVEDCTVCPAGTYLSDEASNASLHDSVEDCDVCPAGTYLADSATSASSHDSIDDCTLCDAGKFLLDAATAPAEHDSAGDCENCAAGKSSLPGSAACEDCVVGKFAEIAGETSCRNCAAGTYVGTTGATSCPGCPVNTYKEVASSSPCQTCPSGKFTTEMGSTTCSVVACSGNTFLNSEFACEECPTGKSGDGSTCTDCAPGTYYADSIDLCVECSAGRYNPAPASLTCQDCDNGKFSSSPGAFACLTCSAGTYTTAPASSQCAVCGRGKYLSDAASNPALHTSESSCELCPAGSMNEHDETNAENHDKPVDCAFCTTGRYSATDGSSSCTACTTGKSGVGATACTACPPGYECSGSNVDPCPAGKYSNSDTACMSCDVGHRCPGGMDHQVCLPGTVQPATGQSTCVACEAGKYQDDQGKLACTPCPAGHFCPDASSAFIPCGSVSLYCPTNSTSVKAAASGNYTTPVDADETARTGEAVCEAGFACVGGIKTSCDDGFSNPGSSKCEFCGPGKYTHEAEDSTKSCVGCQEGKYSETGSNSIEGCLTCGIGEYSSAASGFCSTVKAGEEVVTDGELRVGAKSCTAGYFSTGSSDACLPCHGGFSDGGASSCTYCGPGRYIHEDGDAAHCAGCVAGKYSETGSTSVEGCKTCGMGEYSSGGASFCSTVEAGEEVVKDGELRVGATSCTAGRFSTGASSIEGCLTCAAGKYSTFGSGYCATVEAGHRANDEHTDQEVCPMNTFSTGATQTCSLCTDGGHSKAGSASCDRCSTGTYYAAEASQCLPCPVGTASLSGAPDIDGCDACVAGETYQSDIGQAICLPCSTCGLGEEVGLGCTVTSDTECTQCEAAYAGLGGDDSCQLCSGEREYTSVFGSPVCAQTSPGWMPNTDHTDVVKCPENTDLPGCVCPINTFLKGGECTPIPGKGVAEGVEGMTLETMLIEAGFWRTDLASFDVRACPVAEACVGGNASTTVNGTIDYCRAGHIGPYCNLCEDGYAPDAFQLCQECKTGAGDVAYTLVILVVGLVLLVGLNWALNKKVFKKNPKLKRSLKTGLKILFVSTQILAALPSIVPAIELPENYKEAVESVQVFNLNPFTLIGVGCYNSGWNLNWMLLSTTVLPLVLCGALVAKKKKDAAIAVTFLVLPTVTTTIFKIFPCDDLGNEKEYLHADYSLSCKSASHQVWVAFGVAMVLVWPIGVLSMYAALLYKNRAKIKQEEEEREKDEALMQSAFLWEPYKPSFWWFEIFETARRLAMTGVLGAISPGSDVQLASGIVMTFGGTMVYCICMPFSELKDNILGILTNAQIFLVMLTAMVMKHNAGGEGEEGVGVLLVCMNVLCVLVFVGFGVVQAFSYKKDYDNERKSGAGLAMGVLKGKKGEAGELPRTLTGEMEEGRGSSLFAAPRQWLRTVSSGAMELGGGVLSSEERRRRK</sequence>
<feature type="disulfide bond" evidence="1">
    <location>
        <begin position="1294"/>
        <end position="1307"/>
    </location>
</feature>
<feature type="transmembrane region" description="Helical" evidence="2">
    <location>
        <begin position="1653"/>
        <end position="1678"/>
    </location>
</feature>
<dbReference type="InterPro" id="IPR001368">
    <property type="entry name" value="TNFR/NGFR_Cys_rich_reg"/>
</dbReference>
<feature type="transmembrane region" description="Helical" evidence="2">
    <location>
        <begin position="1798"/>
        <end position="1822"/>
    </location>
</feature>
<feature type="domain" description="TNFR-Cys" evidence="3">
    <location>
        <begin position="1275"/>
        <end position="1315"/>
    </location>
</feature>
<evidence type="ECO:0000313" key="4">
    <source>
        <dbReference type="EMBL" id="GMI25004.1"/>
    </source>
</evidence>
<dbReference type="PANTHER" id="PTHR46967:SF2">
    <property type="entry name" value="SUSHI, VON WILLEBRAND FACTOR TYPE A, EGF AND PENTRAXIN DOMAIN-CONTAINING PROTEIN 1-LIKE"/>
    <property type="match status" value="1"/>
</dbReference>
<dbReference type="EMBL" id="BRYB01005481">
    <property type="protein sequence ID" value="GMI25004.1"/>
    <property type="molecule type" value="Genomic_DNA"/>
</dbReference>
<feature type="non-terminal residue" evidence="4">
    <location>
        <position position="1"/>
    </location>
</feature>
<dbReference type="InterPro" id="IPR011641">
    <property type="entry name" value="Tyr-kin_ephrin_A/B_rcpt-like"/>
</dbReference>
<dbReference type="SUPFAM" id="SSF51126">
    <property type="entry name" value="Pectin lyase-like"/>
    <property type="match status" value="1"/>
</dbReference>
<feature type="disulfide bond" evidence="1">
    <location>
        <begin position="1276"/>
        <end position="1291"/>
    </location>
</feature>
<proteinExistence type="predicted"/>
<organism evidence="4 5">
    <name type="scientific">Tetraparma gracilis</name>
    <dbReference type="NCBI Taxonomy" id="2962635"/>
    <lineage>
        <taxon>Eukaryota</taxon>
        <taxon>Sar</taxon>
        <taxon>Stramenopiles</taxon>
        <taxon>Ochrophyta</taxon>
        <taxon>Bolidophyceae</taxon>
        <taxon>Parmales</taxon>
        <taxon>Triparmaceae</taxon>
        <taxon>Tetraparma</taxon>
    </lineage>
</organism>
<feature type="transmembrane region" description="Helical" evidence="2">
    <location>
        <begin position="1527"/>
        <end position="1545"/>
    </location>
</feature>
<gene>
    <name evidence="4" type="ORF">TeGR_g808</name>
</gene>
<feature type="transmembrane region" description="Helical" evidence="2">
    <location>
        <begin position="1767"/>
        <end position="1786"/>
    </location>
</feature>
<keyword evidence="2" id="KW-0472">Membrane</keyword>
<dbReference type="PROSITE" id="PS00652">
    <property type="entry name" value="TNFR_NGFR_1"/>
    <property type="match status" value="1"/>
</dbReference>
<feature type="transmembrane region" description="Helical" evidence="2">
    <location>
        <begin position="1580"/>
        <end position="1599"/>
    </location>
</feature>
<name>A0ABQ6MF87_9STRA</name>
<feature type="disulfide bond" evidence="1">
    <location>
        <begin position="1297"/>
        <end position="1315"/>
    </location>
</feature>
<dbReference type="SMART" id="SM01411">
    <property type="entry name" value="Ephrin_rec_like"/>
    <property type="match status" value="14"/>
</dbReference>
<evidence type="ECO:0000259" key="3">
    <source>
        <dbReference type="PROSITE" id="PS50050"/>
    </source>
</evidence>
<dbReference type="Gene3D" id="2.10.50.10">
    <property type="entry name" value="Tumor Necrosis Factor Receptor, subunit A, domain 2"/>
    <property type="match status" value="6"/>
</dbReference>
<dbReference type="Pfam" id="PF07699">
    <property type="entry name" value="Ephrin_rec_like"/>
    <property type="match status" value="2"/>
</dbReference>
<comment type="caution">
    <text evidence="4">The sequence shown here is derived from an EMBL/GenBank/DDBJ whole genome shotgun (WGS) entry which is preliminary data.</text>
</comment>
<dbReference type="SMART" id="SM00208">
    <property type="entry name" value="TNFR"/>
    <property type="match status" value="4"/>
</dbReference>